<dbReference type="Gene3D" id="3.30.565.10">
    <property type="entry name" value="Histidine kinase-like ATPase, C-terminal domain"/>
    <property type="match status" value="1"/>
</dbReference>
<dbReference type="SUPFAM" id="SSF55785">
    <property type="entry name" value="PYP-like sensor domain (PAS domain)"/>
    <property type="match status" value="1"/>
</dbReference>
<keyword evidence="3" id="KW-0597">Phosphoprotein</keyword>
<dbReference type="Pfam" id="PF07494">
    <property type="entry name" value="Reg_prop"/>
    <property type="match status" value="5"/>
</dbReference>
<dbReference type="PANTHER" id="PTHR43547:SF2">
    <property type="entry name" value="HYBRID SIGNAL TRANSDUCTION HISTIDINE KINASE C"/>
    <property type="match status" value="1"/>
</dbReference>
<dbReference type="Pfam" id="PF08447">
    <property type="entry name" value="PAS_3"/>
    <property type="match status" value="1"/>
</dbReference>
<feature type="domain" description="Histidine kinase" evidence="4">
    <location>
        <begin position="1020"/>
        <end position="1251"/>
    </location>
</feature>
<dbReference type="InterPro" id="IPR003661">
    <property type="entry name" value="HisK_dim/P_dom"/>
</dbReference>
<dbReference type="EC" id="2.7.13.3" evidence="2"/>
<comment type="caution">
    <text evidence="5">The sequence shown here is derived from an EMBL/GenBank/DDBJ whole genome shotgun (WGS) entry which is preliminary data.</text>
</comment>
<dbReference type="InterPro" id="IPR005467">
    <property type="entry name" value="His_kinase_dom"/>
</dbReference>
<dbReference type="InterPro" id="IPR011110">
    <property type="entry name" value="Reg_prop"/>
</dbReference>
<gene>
    <name evidence="5" type="ORF">ABVT43_14040</name>
</gene>
<dbReference type="RefSeq" id="WP_353896843.1">
    <property type="nucleotide sequence ID" value="NZ_JBEVCJ010000019.1"/>
</dbReference>
<evidence type="ECO:0000259" key="4">
    <source>
        <dbReference type="PROSITE" id="PS50109"/>
    </source>
</evidence>
<dbReference type="InterPro" id="IPR015943">
    <property type="entry name" value="WD40/YVTN_repeat-like_dom_sf"/>
</dbReference>
<dbReference type="Gene3D" id="1.10.287.130">
    <property type="match status" value="1"/>
</dbReference>
<dbReference type="Pfam" id="PF07495">
    <property type="entry name" value="Y_Y_Y"/>
    <property type="match status" value="1"/>
</dbReference>
<dbReference type="Gene3D" id="2.130.10.10">
    <property type="entry name" value="YVTN repeat-like/Quinoprotein amine dehydrogenase"/>
    <property type="match status" value="3"/>
</dbReference>
<dbReference type="CDD" id="cd00082">
    <property type="entry name" value="HisKA"/>
    <property type="match status" value="1"/>
</dbReference>
<dbReference type="Gene3D" id="2.60.40.10">
    <property type="entry name" value="Immunoglobulins"/>
    <property type="match status" value="1"/>
</dbReference>
<sequence>MFAWCVIRLTIGSAYAFNRFDRYQLEQGLSQNTVNCILQDHFGFIWIGTQDGLNRFDGYQFVAFQDDNNSPTAISDDFITALLLTRNNELWVGTRSGGLNQFHFQTESFSHYRQSTQTGMKSSDRISSMIEIDDNEFWIGTSGGINRFAKKSGRFSLVSTKFDDKQLVVSQLFQDSSGAIWVATDHNGIIKFTGDNFQHIDYYNTRNTPTLLSDKINHFFQDSRGYLWIATDKGINRIALTGQLVNQHSVANKSQLLVFEQFFYDDDTTSVQNGRAVRDFAEAEDGSVWIATENGLSQFQPDNRQFMHLAHDPSDEYSIGGNSINTIFISEDNVIWLGLFSRGLNKFAINTKHFQHFKQNPYDPNSLSKNNVWTFAEKNPHEIWVGTDGGGVNLFHTKSQRFTHYKHDPKNKNSLSDNRVWAVLQTTPDELWVGTYASGLNRINLITNQVVHMRHDKNDVSTLSDDRIIHLYQDSQKNIWVGTRNGLNRFDEKNNRFVRYFHESDNENSLSGNFILNFIEDKKGQFWISTYDAGVTHFDPRRQQFTRFRYMPNNSNSISNDKVMYTMVASDGMIWVATYGGGINRIDPLSGLIRRFDKRHGLNNNSVYALLEDSKGYIWLSSNSGISMFDPVAESFTHFSLSSGLQSSEFNSGAYLKASDGYFYFGGVNGFNRFLPEAIKSADVNLNVILTQLKIFNQTVDVAVNSEQLQSPEKYHLKKAIYLTDEITLTHKESLVSFEFSSLNYNYANEIIYQYQLEGFDEDWITAGNNARNATYTSLPPGKYRLKLRARVGQSPWGIASDTLVVKVKAAPWRSGWAYFIYVMLPLSIILAFVYQRLQQYKQLSKSEARLAFSLWGSRNQLWDWDLQTSTIIFSSGKSQIREEQQVEHFDLFALKNVVHPDDFQQVESLFEQHIHDKTAYLDVIYRRKNNAKQWHWYRARGRAVSRQKDGLANRIVGTLEDVDELVNAQHELKQLNEKLEFRVQQRTAELSTTLKELKATQKQLVESEKIASLVGLVSGVAHELNTPLGIMLTAISHIEENFSRLLGKLHHQAQLTEELQSIEHSCLKGFQLVNQSINKSIRLVQNFKSLSMHDNVDKPEEFYLKFHIEQVVQLLKVQNHADQLAVHIRQSADIQINTFKDSVAIVIEELIENSILHSSLSIDQLNIQITFTVKDDWVELIYIDNGKGVTAEDYEKVFEPFFTTRRSSECSGLGLTIIYNHITQKLNGTIRLDKNIKHGVKMVIAFPKYSQSE</sequence>
<organism evidence="5 6">
    <name type="scientific">Aliikangiella maris</name>
    <dbReference type="NCBI Taxonomy" id="3162458"/>
    <lineage>
        <taxon>Bacteria</taxon>
        <taxon>Pseudomonadati</taxon>
        <taxon>Pseudomonadota</taxon>
        <taxon>Gammaproteobacteria</taxon>
        <taxon>Oceanospirillales</taxon>
        <taxon>Pleioneaceae</taxon>
        <taxon>Aliikangiella</taxon>
    </lineage>
</organism>
<protein>
    <recommendedName>
        <fullName evidence="2">histidine kinase</fullName>
        <ecNumber evidence="2">2.7.13.3</ecNumber>
    </recommendedName>
</protein>
<evidence type="ECO:0000256" key="3">
    <source>
        <dbReference type="ARBA" id="ARBA00022553"/>
    </source>
</evidence>
<dbReference type="InterPro" id="IPR035965">
    <property type="entry name" value="PAS-like_dom_sf"/>
</dbReference>
<dbReference type="Gene3D" id="3.30.450.20">
    <property type="entry name" value="PAS domain"/>
    <property type="match status" value="1"/>
</dbReference>
<name>A0ABV2BWD9_9GAMM</name>
<reference evidence="5 6" key="1">
    <citation type="submission" date="2024-06" db="EMBL/GenBank/DDBJ databases">
        <authorList>
            <person name="Li F."/>
        </authorList>
    </citation>
    <scope>NUCLEOTIDE SEQUENCE [LARGE SCALE GENOMIC DNA]</scope>
    <source>
        <strain evidence="5 6">GXAS 311</strain>
    </source>
</reference>
<dbReference type="SUPFAM" id="SSF63829">
    <property type="entry name" value="Calcium-dependent phosphotriesterase"/>
    <property type="match status" value="4"/>
</dbReference>
<comment type="catalytic activity">
    <reaction evidence="1">
        <text>ATP + protein L-histidine = ADP + protein N-phospho-L-histidine.</text>
        <dbReference type="EC" id="2.7.13.3"/>
    </reaction>
</comment>
<dbReference type="SUPFAM" id="SSF47384">
    <property type="entry name" value="Homodimeric domain of signal transducing histidine kinase"/>
    <property type="match status" value="1"/>
</dbReference>
<dbReference type="SUPFAM" id="SSF55874">
    <property type="entry name" value="ATPase domain of HSP90 chaperone/DNA topoisomerase II/histidine kinase"/>
    <property type="match status" value="1"/>
</dbReference>
<evidence type="ECO:0000313" key="6">
    <source>
        <dbReference type="Proteomes" id="UP001548189"/>
    </source>
</evidence>
<dbReference type="InterPro" id="IPR013655">
    <property type="entry name" value="PAS_fold_3"/>
</dbReference>
<proteinExistence type="predicted"/>
<dbReference type="SMART" id="SM00387">
    <property type="entry name" value="HATPase_c"/>
    <property type="match status" value="1"/>
</dbReference>
<keyword evidence="6" id="KW-1185">Reference proteome</keyword>
<dbReference type="PROSITE" id="PS50109">
    <property type="entry name" value="HIS_KIN"/>
    <property type="match status" value="1"/>
</dbReference>
<dbReference type="InterPro" id="IPR011123">
    <property type="entry name" value="Y_Y_Y"/>
</dbReference>
<dbReference type="Pfam" id="PF02518">
    <property type="entry name" value="HATPase_c"/>
    <property type="match status" value="1"/>
</dbReference>
<accession>A0ABV2BWD9</accession>
<evidence type="ECO:0000256" key="2">
    <source>
        <dbReference type="ARBA" id="ARBA00012438"/>
    </source>
</evidence>
<dbReference type="InterPro" id="IPR003594">
    <property type="entry name" value="HATPase_dom"/>
</dbReference>
<dbReference type="InterPro" id="IPR036890">
    <property type="entry name" value="HATPase_C_sf"/>
</dbReference>
<dbReference type="InterPro" id="IPR036097">
    <property type="entry name" value="HisK_dim/P_sf"/>
</dbReference>
<dbReference type="Proteomes" id="UP001548189">
    <property type="component" value="Unassembled WGS sequence"/>
</dbReference>
<dbReference type="EMBL" id="JBEVCJ010000019">
    <property type="protein sequence ID" value="MET1256257.1"/>
    <property type="molecule type" value="Genomic_DNA"/>
</dbReference>
<dbReference type="PANTHER" id="PTHR43547">
    <property type="entry name" value="TWO-COMPONENT HISTIDINE KINASE"/>
    <property type="match status" value="1"/>
</dbReference>
<evidence type="ECO:0000313" key="5">
    <source>
        <dbReference type="EMBL" id="MET1256257.1"/>
    </source>
</evidence>
<dbReference type="InterPro" id="IPR013783">
    <property type="entry name" value="Ig-like_fold"/>
</dbReference>
<evidence type="ECO:0000256" key="1">
    <source>
        <dbReference type="ARBA" id="ARBA00000085"/>
    </source>
</evidence>